<keyword evidence="10" id="KW-1185">Reference proteome</keyword>
<reference evidence="10" key="1">
    <citation type="submission" date="2023-08" db="EMBL/GenBank/DDBJ databases">
        <title>Rhodospirillaceae gen. nov., a novel taxon isolated from the Yangtze River Yuezi River estuary sludge.</title>
        <authorList>
            <person name="Ruan L."/>
        </authorList>
    </citation>
    <scope>NUCLEOTIDE SEQUENCE [LARGE SCALE GENOMIC DNA]</scope>
    <source>
        <strain evidence="10">R-7</strain>
    </source>
</reference>
<dbReference type="Pfam" id="PF02321">
    <property type="entry name" value="OEP"/>
    <property type="match status" value="2"/>
</dbReference>
<keyword evidence="4" id="KW-1134">Transmembrane beta strand</keyword>
<organism evidence="9 10">
    <name type="scientific">Dongia sedimenti</name>
    <dbReference type="NCBI Taxonomy" id="3064282"/>
    <lineage>
        <taxon>Bacteria</taxon>
        <taxon>Pseudomonadati</taxon>
        <taxon>Pseudomonadota</taxon>
        <taxon>Alphaproteobacteria</taxon>
        <taxon>Rhodospirillales</taxon>
        <taxon>Dongiaceae</taxon>
        <taxon>Dongia</taxon>
    </lineage>
</organism>
<evidence type="ECO:0000256" key="5">
    <source>
        <dbReference type="ARBA" id="ARBA00022692"/>
    </source>
</evidence>
<dbReference type="InterPro" id="IPR003423">
    <property type="entry name" value="OMP_efflux"/>
</dbReference>
<name>A0ABU0YM03_9PROT</name>
<dbReference type="SUPFAM" id="SSF56954">
    <property type="entry name" value="Outer membrane efflux proteins (OEP)"/>
    <property type="match status" value="1"/>
</dbReference>
<evidence type="ECO:0000313" key="10">
    <source>
        <dbReference type="Proteomes" id="UP001230156"/>
    </source>
</evidence>
<evidence type="ECO:0000313" key="9">
    <source>
        <dbReference type="EMBL" id="MDQ7247678.1"/>
    </source>
</evidence>
<dbReference type="Gene3D" id="1.20.1600.10">
    <property type="entry name" value="Outer membrane efflux proteins (OEP)"/>
    <property type="match status" value="1"/>
</dbReference>
<evidence type="ECO:0000256" key="2">
    <source>
        <dbReference type="ARBA" id="ARBA00007613"/>
    </source>
</evidence>
<dbReference type="RefSeq" id="WP_379955113.1">
    <property type="nucleotide sequence ID" value="NZ_JAUYVI010000003.1"/>
</dbReference>
<gene>
    <name evidence="9" type="ORF">Q8A70_08365</name>
</gene>
<sequence length="459" mass="49711">MRRGGRWAAVSLFALMAASVQANADDLNAALSQTYIANPTLDSARAQLRSTDEGVPQALSGWRPTVTAQANASAAWTHNGTKALPGQTITDRNQQFYPRTYSLTVTQPVFNGFGTVSGTQAAENRVRSGRAQLLDTEQQVLFQAVQAYMSVVSNTSILELNRNNVKVLQAQLQATQDRFDAGEVTKTDVSQAQASLQGAIASQIAAEGDLTAAKAVYRQVIGQEPVQLTVPNVPPNLPLSEAEVVTLSQQQPLVIAARFIVDATKDDIDTQFSELLPSVSLQGSVSHTDEQTSDRDHANDGTILGVVTVPLYQAGAPDSRVRQAKQIYQQAMRQLDESRRSATQQAVAAWQALETAQAQITSFEEQVRANNIALEGVRQEQTVGARTVLDVLDAEQALLNSKVNLVTAQTNLVIARYQVLQAAGRLNVKDLALNVPVYDPAQHYNEVRNKWWGTGPAVK</sequence>
<evidence type="ECO:0000256" key="3">
    <source>
        <dbReference type="ARBA" id="ARBA00022448"/>
    </source>
</evidence>
<comment type="caution">
    <text evidence="9">The sequence shown here is derived from an EMBL/GenBank/DDBJ whole genome shotgun (WGS) entry which is preliminary data.</text>
</comment>
<keyword evidence="6" id="KW-0472">Membrane</keyword>
<dbReference type="Proteomes" id="UP001230156">
    <property type="component" value="Unassembled WGS sequence"/>
</dbReference>
<proteinExistence type="inferred from homology"/>
<keyword evidence="7" id="KW-0998">Cell outer membrane</keyword>
<keyword evidence="3" id="KW-0813">Transport</keyword>
<keyword evidence="8" id="KW-0732">Signal</keyword>
<comment type="similarity">
    <text evidence="2">Belongs to the outer membrane factor (OMF) (TC 1.B.17) family.</text>
</comment>
<evidence type="ECO:0000256" key="6">
    <source>
        <dbReference type="ARBA" id="ARBA00023136"/>
    </source>
</evidence>
<comment type="subcellular location">
    <subcellularLocation>
        <location evidence="1">Cell outer membrane</location>
    </subcellularLocation>
</comment>
<accession>A0ABU0YM03</accession>
<dbReference type="InterPro" id="IPR051906">
    <property type="entry name" value="TolC-like"/>
</dbReference>
<evidence type="ECO:0000256" key="4">
    <source>
        <dbReference type="ARBA" id="ARBA00022452"/>
    </source>
</evidence>
<dbReference type="NCBIfam" id="TIGR01844">
    <property type="entry name" value="type_I_sec_TolC"/>
    <property type="match status" value="1"/>
</dbReference>
<evidence type="ECO:0000256" key="1">
    <source>
        <dbReference type="ARBA" id="ARBA00004442"/>
    </source>
</evidence>
<feature type="chain" id="PRO_5047139520" evidence="8">
    <location>
        <begin position="25"/>
        <end position="459"/>
    </location>
</feature>
<protein>
    <submittedName>
        <fullName evidence="9">TolC family outer membrane protein</fullName>
    </submittedName>
</protein>
<evidence type="ECO:0000256" key="8">
    <source>
        <dbReference type="SAM" id="SignalP"/>
    </source>
</evidence>
<dbReference type="PANTHER" id="PTHR30026">
    <property type="entry name" value="OUTER MEMBRANE PROTEIN TOLC"/>
    <property type="match status" value="1"/>
</dbReference>
<dbReference type="EMBL" id="JAUYVI010000003">
    <property type="protein sequence ID" value="MDQ7247678.1"/>
    <property type="molecule type" value="Genomic_DNA"/>
</dbReference>
<dbReference type="InterPro" id="IPR010130">
    <property type="entry name" value="T1SS_OMP_TolC"/>
</dbReference>
<feature type="signal peptide" evidence="8">
    <location>
        <begin position="1"/>
        <end position="24"/>
    </location>
</feature>
<evidence type="ECO:0000256" key="7">
    <source>
        <dbReference type="ARBA" id="ARBA00023237"/>
    </source>
</evidence>
<keyword evidence="5" id="KW-0812">Transmembrane</keyword>
<dbReference type="PANTHER" id="PTHR30026:SF22">
    <property type="entry name" value="OUTER MEMBRANE EFFLUX PROTEIN"/>
    <property type="match status" value="1"/>
</dbReference>